<organism evidence="9 10">
    <name type="scientific">Carpinus fangiana</name>
    <dbReference type="NCBI Taxonomy" id="176857"/>
    <lineage>
        <taxon>Eukaryota</taxon>
        <taxon>Viridiplantae</taxon>
        <taxon>Streptophyta</taxon>
        <taxon>Embryophyta</taxon>
        <taxon>Tracheophyta</taxon>
        <taxon>Spermatophyta</taxon>
        <taxon>Magnoliopsida</taxon>
        <taxon>eudicotyledons</taxon>
        <taxon>Gunneridae</taxon>
        <taxon>Pentapetalae</taxon>
        <taxon>rosids</taxon>
        <taxon>fabids</taxon>
        <taxon>Fagales</taxon>
        <taxon>Betulaceae</taxon>
        <taxon>Carpinus</taxon>
    </lineage>
</organism>
<dbReference type="Pfam" id="PF07690">
    <property type="entry name" value="MFS_1"/>
    <property type="match status" value="1"/>
</dbReference>
<dbReference type="AlphaFoldDB" id="A0A5N6L2C5"/>
<dbReference type="Gene3D" id="1.20.1250.20">
    <property type="entry name" value="MFS general substrate transporter like domains"/>
    <property type="match status" value="2"/>
</dbReference>
<evidence type="ECO:0000256" key="1">
    <source>
        <dbReference type="ARBA" id="ARBA00004141"/>
    </source>
</evidence>
<evidence type="ECO:0000313" key="9">
    <source>
        <dbReference type="EMBL" id="KAB8542086.1"/>
    </source>
</evidence>
<dbReference type="InterPro" id="IPR020846">
    <property type="entry name" value="MFS_dom"/>
</dbReference>
<keyword evidence="4 7" id="KW-0812">Transmembrane</keyword>
<dbReference type="PROSITE" id="PS50850">
    <property type="entry name" value="MFS"/>
    <property type="match status" value="1"/>
</dbReference>
<gene>
    <name evidence="9" type="ORF">FH972_025549</name>
</gene>
<evidence type="ECO:0000256" key="4">
    <source>
        <dbReference type="ARBA" id="ARBA00022692"/>
    </source>
</evidence>
<feature type="transmembrane region" description="Helical" evidence="7">
    <location>
        <begin position="468"/>
        <end position="486"/>
    </location>
</feature>
<keyword evidence="5 7" id="KW-1133">Transmembrane helix</keyword>
<accession>A0A5N6L2C5</accession>
<feature type="domain" description="Major facilitator superfamily (MFS) profile" evidence="8">
    <location>
        <begin position="1"/>
        <end position="491"/>
    </location>
</feature>
<feature type="transmembrane region" description="Helical" evidence="7">
    <location>
        <begin position="223"/>
        <end position="244"/>
    </location>
</feature>
<comment type="subcellular location">
    <subcellularLocation>
        <location evidence="1">Membrane</location>
        <topology evidence="1">Multi-pass membrane protein</topology>
    </subcellularLocation>
</comment>
<feature type="transmembrane region" description="Helical" evidence="7">
    <location>
        <begin position="358"/>
        <end position="379"/>
    </location>
</feature>
<comment type="caution">
    <text evidence="9">The sequence shown here is derived from an EMBL/GenBank/DDBJ whole genome shotgun (WGS) entry which is preliminary data.</text>
</comment>
<feature type="transmembrane region" description="Helical" evidence="7">
    <location>
        <begin position="391"/>
        <end position="414"/>
    </location>
</feature>
<dbReference type="InterPro" id="IPR036259">
    <property type="entry name" value="MFS_trans_sf"/>
</dbReference>
<feature type="transmembrane region" description="Helical" evidence="7">
    <location>
        <begin position="328"/>
        <end position="346"/>
    </location>
</feature>
<dbReference type="InterPro" id="IPR011701">
    <property type="entry name" value="MFS"/>
</dbReference>
<evidence type="ECO:0000313" key="10">
    <source>
        <dbReference type="Proteomes" id="UP000327013"/>
    </source>
</evidence>
<dbReference type="SUPFAM" id="SSF103473">
    <property type="entry name" value="MFS general substrate transporter"/>
    <property type="match status" value="1"/>
</dbReference>
<feature type="transmembrane region" description="Helical" evidence="7">
    <location>
        <begin position="191"/>
        <end position="217"/>
    </location>
</feature>
<dbReference type="OrthoDB" id="10021397at2759"/>
<name>A0A5N6L2C5_9ROSI</name>
<proteinExistence type="inferred from homology"/>
<dbReference type="GO" id="GO:0005886">
    <property type="term" value="C:plasma membrane"/>
    <property type="evidence" value="ECO:0007669"/>
    <property type="project" value="TreeGrafter"/>
</dbReference>
<feature type="transmembrane region" description="Helical" evidence="7">
    <location>
        <begin position="63"/>
        <end position="81"/>
    </location>
</feature>
<dbReference type="PANTHER" id="PTHR23501">
    <property type="entry name" value="MAJOR FACILITATOR SUPERFAMILY"/>
    <property type="match status" value="1"/>
</dbReference>
<evidence type="ECO:0000256" key="6">
    <source>
        <dbReference type="ARBA" id="ARBA00023136"/>
    </source>
</evidence>
<evidence type="ECO:0000256" key="3">
    <source>
        <dbReference type="ARBA" id="ARBA00022448"/>
    </source>
</evidence>
<comment type="similarity">
    <text evidence="2">Belongs to the major facilitator superfamily. TCR/Tet family.</text>
</comment>
<dbReference type="PANTHER" id="PTHR23501:SF12">
    <property type="entry name" value="MAJOR FACILITATOR SUPERFAMILY (MFS) PROFILE DOMAIN-CONTAINING PROTEIN-RELATED"/>
    <property type="match status" value="1"/>
</dbReference>
<evidence type="ECO:0000259" key="8">
    <source>
        <dbReference type="PROSITE" id="PS50850"/>
    </source>
</evidence>
<evidence type="ECO:0000256" key="7">
    <source>
        <dbReference type="SAM" id="Phobius"/>
    </source>
</evidence>
<dbReference type="EMBL" id="VIBQ01000059">
    <property type="protein sequence ID" value="KAB8542086.1"/>
    <property type="molecule type" value="Genomic_DNA"/>
</dbReference>
<keyword evidence="6 7" id="KW-0472">Membrane</keyword>
<feature type="transmembrane region" description="Helical" evidence="7">
    <location>
        <begin position="120"/>
        <end position="139"/>
    </location>
</feature>
<dbReference type="GO" id="GO:0022857">
    <property type="term" value="F:transmembrane transporter activity"/>
    <property type="evidence" value="ECO:0007669"/>
    <property type="project" value="InterPro"/>
</dbReference>
<keyword evidence="10" id="KW-1185">Reference proteome</keyword>
<protein>
    <recommendedName>
        <fullName evidence="8">Major facilitator superfamily (MFS) profile domain-containing protein</fullName>
    </recommendedName>
</protein>
<dbReference type="Proteomes" id="UP000327013">
    <property type="component" value="Unassembled WGS sequence"/>
</dbReference>
<evidence type="ECO:0000256" key="5">
    <source>
        <dbReference type="ARBA" id="ARBA00022989"/>
    </source>
</evidence>
<feature type="transmembrane region" description="Helical" evidence="7">
    <location>
        <begin position="32"/>
        <end position="51"/>
    </location>
</feature>
<feature type="transmembrane region" description="Helical" evidence="7">
    <location>
        <begin position="87"/>
        <end position="108"/>
    </location>
</feature>
<feature type="transmembrane region" description="Helical" evidence="7">
    <location>
        <begin position="264"/>
        <end position="288"/>
    </location>
</feature>
<feature type="transmembrane region" description="Helical" evidence="7">
    <location>
        <begin position="151"/>
        <end position="170"/>
    </location>
</feature>
<sequence length="499" mass="53135">MLSATFLFSLDNTIVADVQAVVSEDLGEIDKLSWLGVAFVLASSSTIITWGKLYGIFSAKWTYITSIVLFEVGSAICGAAPTMNAIIVGRAIAGLGGAGMYVGCLTLLSITTSLRERPIYLASTGVSWGLGTVLGPVVGGAFAESSATWRWAFYINLCIGALFAPVYIFFLPRGDPQKTVSIPKKLLQLDFIGVVLNIGAFVALILAITFGGVLYPWNDGRLVALWIVGGILLIIFGVQQAFCIGTTKERRIFPADFLRQKIMWILFILMNAAATCVFVPTFYIPLFFQFVRGDSPLTAAVRLLPFICVMVFFGLLNGALLSKFGLYMPWYLAGGILTVIGGSLMYTVDVGSTNSGVYGYSILIGIGAGCFIQASFSVAQAKVPHSRASDAGGFIALAQNLGIVLALAISGSVFQNEAYGNLKQLLPSAPEPVLRGAVSGANSEFFTSVPPEMIGRVLESILDAMSKTYVLVITAGAMTIIGSLLMKRERLFLEVAAAG</sequence>
<evidence type="ECO:0000256" key="2">
    <source>
        <dbReference type="ARBA" id="ARBA00007520"/>
    </source>
</evidence>
<reference evidence="9 10" key="1">
    <citation type="submission" date="2019-06" db="EMBL/GenBank/DDBJ databases">
        <title>A chromosomal-level reference genome of Carpinus fangiana (Coryloideae, Betulaceae).</title>
        <authorList>
            <person name="Yang X."/>
            <person name="Wang Z."/>
            <person name="Zhang L."/>
            <person name="Hao G."/>
            <person name="Liu J."/>
            <person name="Yang Y."/>
        </authorList>
    </citation>
    <scope>NUCLEOTIDE SEQUENCE [LARGE SCALE GENOMIC DNA]</scope>
    <source>
        <strain evidence="9">Cfa_2016G</strain>
        <tissue evidence="9">Leaf</tissue>
    </source>
</reference>
<feature type="transmembrane region" description="Helical" evidence="7">
    <location>
        <begin position="300"/>
        <end position="321"/>
    </location>
</feature>
<dbReference type="FunFam" id="1.20.1250.20:FF:000429">
    <property type="entry name" value="MFS drug efflux transporter, putative"/>
    <property type="match status" value="1"/>
</dbReference>
<keyword evidence="3" id="KW-0813">Transport</keyword>